<reference evidence="2 3" key="1">
    <citation type="submission" date="2017-06" db="EMBL/GenBank/DDBJ databases">
        <authorList>
            <person name="Kim H.J."/>
            <person name="Triplett B.A."/>
        </authorList>
    </citation>
    <scope>NUCLEOTIDE SEQUENCE [LARGE SCALE GENOMIC DNA]</scope>
    <source>
        <strain evidence="2 3">U15</strain>
    </source>
</reference>
<dbReference type="AlphaFoldDB" id="A0A239LKF8"/>
<dbReference type="Proteomes" id="UP000198284">
    <property type="component" value="Unassembled WGS sequence"/>
</dbReference>
<evidence type="ECO:0000313" key="3">
    <source>
        <dbReference type="Proteomes" id="UP000198284"/>
    </source>
</evidence>
<protein>
    <submittedName>
        <fullName evidence="2">Uncharacterized protein</fullName>
    </submittedName>
</protein>
<feature type="compositionally biased region" description="Basic and acidic residues" evidence="1">
    <location>
        <begin position="1"/>
        <end position="16"/>
    </location>
</feature>
<evidence type="ECO:0000256" key="1">
    <source>
        <dbReference type="SAM" id="MobiDB-lite"/>
    </source>
</evidence>
<dbReference type="EMBL" id="FZOT01000023">
    <property type="protein sequence ID" value="SNT30074.1"/>
    <property type="molecule type" value="Genomic_DNA"/>
</dbReference>
<proteinExistence type="predicted"/>
<organism evidence="2 3">
    <name type="scientific">Noviherbaspirillum humi</name>
    <dbReference type="NCBI Taxonomy" id="1688639"/>
    <lineage>
        <taxon>Bacteria</taxon>
        <taxon>Pseudomonadati</taxon>
        <taxon>Pseudomonadota</taxon>
        <taxon>Betaproteobacteria</taxon>
        <taxon>Burkholderiales</taxon>
        <taxon>Oxalobacteraceae</taxon>
        <taxon>Noviherbaspirillum</taxon>
    </lineage>
</organism>
<name>A0A239LKF8_9BURK</name>
<accession>A0A239LKF8</accession>
<keyword evidence="3" id="KW-1185">Reference proteome</keyword>
<sequence length="31" mass="3708">MYNRRTDSRRADKGFDEAQEAFPRLDKMDST</sequence>
<feature type="region of interest" description="Disordered" evidence="1">
    <location>
        <begin position="1"/>
        <end position="31"/>
    </location>
</feature>
<gene>
    <name evidence="2" type="ORF">SAMN06265795_12325</name>
</gene>
<evidence type="ECO:0000313" key="2">
    <source>
        <dbReference type="EMBL" id="SNT30074.1"/>
    </source>
</evidence>